<dbReference type="InterPro" id="IPR032524">
    <property type="entry name" value="ABC_tran_C"/>
</dbReference>
<dbReference type="NCBIfam" id="NF000355">
    <property type="entry name" value="ribo_prot_ABC_F"/>
    <property type="match status" value="1"/>
</dbReference>
<evidence type="ECO:0000313" key="5">
    <source>
        <dbReference type="EMBL" id="WCG22199.1"/>
    </source>
</evidence>
<feature type="domain" description="ABC transporter" evidence="4">
    <location>
        <begin position="321"/>
        <end position="547"/>
    </location>
</feature>
<dbReference type="EMBL" id="CP116507">
    <property type="protein sequence ID" value="WCG22199.1"/>
    <property type="molecule type" value="Genomic_DNA"/>
</dbReference>
<dbReference type="InterPro" id="IPR037118">
    <property type="entry name" value="Val-tRNA_synth_C_sf"/>
</dbReference>
<dbReference type="RefSeq" id="WP_272163145.1">
    <property type="nucleotide sequence ID" value="NZ_CP116507.1"/>
</dbReference>
<gene>
    <name evidence="5" type="ORF">PML95_07290</name>
</gene>
<dbReference type="InterPro" id="IPR032781">
    <property type="entry name" value="ABC_tran_Xtn"/>
</dbReference>
<dbReference type="AlphaFoldDB" id="A0AAE9XMV6"/>
<feature type="domain" description="ABC transporter" evidence="4">
    <location>
        <begin position="4"/>
        <end position="255"/>
    </location>
</feature>
<dbReference type="Pfam" id="PF00005">
    <property type="entry name" value="ABC_tran"/>
    <property type="match status" value="2"/>
</dbReference>
<dbReference type="SMART" id="SM00382">
    <property type="entry name" value="AAA"/>
    <property type="match status" value="2"/>
</dbReference>
<reference evidence="5" key="1">
    <citation type="submission" date="2023-01" db="EMBL/GenBank/DDBJ databases">
        <title>Oxazolidinone resistance genes in florfenicol resistant enterococci from beef cattle and veal calves at slaughter.</title>
        <authorList>
            <person name="Biggel M."/>
        </authorList>
    </citation>
    <scope>NUCLEOTIDE SEQUENCE</scope>
    <source>
        <strain evidence="5">K204-1</strain>
    </source>
</reference>
<organism evidence="5 6">
    <name type="scientific">Vagococcus lutrae</name>
    <dbReference type="NCBI Taxonomy" id="81947"/>
    <lineage>
        <taxon>Bacteria</taxon>
        <taxon>Bacillati</taxon>
        <taxon>Bacillota</taxon>
        <taxon>Bacilli</taxon>
        <taxon>Lactobacillales</taxon>
        <taxon>Enterococcaceae</taxon>
        <taxon>Vagococcus</taxon>
    </lineage>
</organism>
<feature type="coiled-coil region" evidence="3">
    <location>
        <begin position="533"/>
        <end position="622"/>
    </location>
</feature>
<keyword evidence="3" id="KW-0175">Coiled coil</keyword>
<dbReference type="CDD" id="cd03221">
    <property type="entry name" value="ABCF_EF-3"/>
    <property type="match status" value="2"/>
</dbReference>
<evidence type="ECO:0000256" key="2">
    <source>
        <dbReference type="ARBA" id="ARBA00022840"/>
    </source>
</evidence>
<accession>A0AAE9XMV6</accession>
<dbReference type="Gene3D" id="3.40.50.300">
    <property type="entry name" value="P-loop containing nucleotide triphosphate hydrolases"/>
    <property type="match status" value="2"/>
</dbReference>
<protein>
    <submittedName>
        <fullName evidence="5">ABC-F family ATP-binding cassette domain-containing protein</fullName>
    </submittedName>
</protein>
<dbReference type="Pfam" id="PF12848">
    <property type="entry name" value="ABC_tran_Xtn"/>
    <property type="match status" value="1"/>
</dbReference>
<dbReference type="InterPro" id="IPR003593">
    <property type="entry name" value="AAA+_ATPase"/>
</dbReference>
<dbReference type="GO" id="GO:0016887">
    <property type="term" value="F:ATP hydrolysis activity"/>
    <property type="evidence" value="ECO:0007669"/>
    <property type="project" value="InterPro"/>
</dbReference>
<dbReference type="FunFam" id="3.40.50.300:FF:000011">
    <property type="entry name" value="Putative ABC transporter ATP-binding component"/>
    <property type="match status" value="1"/>
</dbReference>
<dbReference type="InterPro" id="IPR017871">
    <property type="entry name" value="ABC_transporter-like_CS"/>
</dbReference>
<dbReference type="GO" id="GO:0005524">
    <property type="term" value="F:ATP binding"/>
    <property type="evidence" value="ECO:0007669"/>
    <property type="project" value="UniProtKB-KW"/>
</dbReference>
<keyword evidence="2 5" id="KW-0067">ATP-binding</keyword>
<dbReference type="PANTHER" id="PTHR42855:SF1">
    <property type="entry name" value="ABC TRANSPORTER DOMAIN-CONTAINING PROTEIN"/>
    <property type="match status" value="1"/>
</dbReference>
<dbReference type="GO" id="GO:0003677">
    <property type="term" value="F:DNA binding"/>
    <property type="evidence" value="ECO:0007669"/>
    <property type="project" value="InterPro"/>
</dbReference>
<evidence type="ECO:0000256" key="1">
    <source>
        <dbReference type="ARBA" id="ARBA00022741"/>
    </source>
</evidence>
<dbReference type="PANTHER" id="PTHR42855">
    <property type="entry name" value="ABC TRANSPORTER ATP-BINDING SUBUNIT"/>
    <property type="match status" value="1"/>
</dbReference>
<evidence type="ECO:0000259" key="4">
    <source>
        <dbReference type="PROSITE" id="PS50893"/>
    </source>
</evidence>
<dbReference type="Pfam" id="PF16326">
    <property type="entry name" value="ABC_tran_CTD"/>
    <property type="match status" value="1"/>
</dbReference>
<keyword evidence="1" id="KW-0547">Nucleotide-binding</keyword>
<dbReference type="PROSITE" id="PS00211">
    <property type="entry name" value="ABC_TRANSPORTER_1"/>
    <property type="match status" value="1"/>
</dbReference>
<dbReference type="SUPFAM" id="SSF52540">
    <property type="entry name" value="P-loop containing nucleoside triphosphate hydrolases"/>
    <property type="match status" value="2"/>
</dbReference>
<sequence>MKELRVDSLTKTYGDKMLFDNISFLIHSKDKIGLIGINGTGKSSLLKILAEVDVADSGQLEKPHDYTVSYLRQDTVFQDERSILELVFEGDSPIFKAVRQYEHALNQLALDGESAQAQKAYAQAEEMMNKQDAWEADTNAKIILQQLGISELDRRVCDLSGGQQKRVALAQVLIQEPDLLLLDEPTNHLDYAAIEWLEKYLNQYRGALVMVTHDRYFLDKVTNRIFELSGGRIHEYQGNYQTYLEQKSEREEQAVKQQHKQKQLYKQELAWMRAGVKARGTKQQARIDRFKDLEHQVKQPGLNDDNVEIDIATKRLGKKVLELKNASLNLNNQPILKEVDLLIQSNERLGITGKNGAGKSSLLNVLAQQLPLDSGVLEIGETVRMAYYTQNNEPISDNVRMIEYLQEAAERVTTQSGEAISVTEMLERFLFPRATHGTLVHKLSGGEQRRLYLLKLLISQPNVLLLDEPTNDLDIDTLTVLEDYLATFNGAVIAVSHDRYFLDKTMKRLLVFKGHGNITSYYGTMSDYLTYQKEQEKEKRKEVKSEKEAIQSIVPEKPKKKRLSYHEKKEWETILTDIDKLETQIEEIQQEMVEQSSDFTALQNLQTALEEAEEALLEKMERWEYLSEIAEE</sequence>
<name>A0AAE9XMV6_9ENTE</name>
<evidence type="ECO:0000256" key="3">
    <source>
        <dbReference type="SAM" id="Coils"/>
    </source>
</evidence>
<dbReference type="Proteomes" id="UP001179600">
    <property type="component" value="Chromosome"/>
</dbReference>
<proteinExistence type="predicted"/>
<dbReference type="InterPro" id="IPR051309">
    <property type="entry name" value="ABCF_ATPase"/>
</dbReference>
<dbReference type="InterPro" id="IPR003439">
    <property type="entry name" value="ABC_transporter-like_ATP-bd"/>
</dbReference>
<dbReference type="PROSITE" id="PS50893">
    <property type="entry name" value="ABC_TRANSPORTER_2"/>
    <property type="match status" value="2"/>
</dbReference>
<evidence type="ECO:0000313" key="6">
    <source>
        <dbReference type="Proteomes" id="UP001179600"/>
    </source>
</evidence>
<dbReference type="Gene3D" id="1.10.287.380">
    <property type="entry name" value="Valyl-tRNA synthetase, C-terminal domain"/>
    <property type="match status" value="1"/>
</dbReference>
<dbReference type="InterPro" id="IPR027417">
    <property type="entry name" value="P-loop_NTPase"/>
</dbReference>